<sequence length="222" mass="24819">MKWNVHEPAQTACDPERIMVIPRLCQRKLDDDLLVRARNEFALFLAQDAKRGRVRGFEHHAELLGRAVEDADGLTAMGVERRRGEVERARLNEELSCAMGRHLLGFPRDRREGFAVNEEIKRGRGWAEGRGVARNGSAVVKVERCQCGDSAPPLFDVWSSLDAAEKAYFPTSILGVGEGLQGRGIVEDGSRPRSREPKLVLTECSWAGNRHAGLFIKVNEFN</sequence>
<dbReference type="Proteomes" id="UP000269721">
    <property type="component" value="Unassembled WGS sequence"/>
</dbReference>
<keyword evidence="2" id="KW-1185">Reference proteome</keyword>
<dbReference type="AlphaFoldDB" id="A0A4P9WT76"/>
<reference evidence="2" key="1">
    <citation type="journal article" date="2018" name="Nat. Microbiol.">
        <title>Leveraging single-cell genomics to expand the fungal tree of life.</title>
        <authorList>
            <person name="Ahrendt S.R."/>
            <person name="Quandt C.A."/>
            <person name="Ciobanu D."/>
            <person name="Clum A."/>
            <person name="Salamov A."/>
            <person name="Andreopoulos B."/>
            <person name="Cheng J.F."/>
            <person name="Woyke T."/>
            <person name="Pelin A."/>
            <person name="Henrissat B."/>
            <person name="Reynolds N.K."/>
            <person name="Benny G.L."/>
            <person name="Smith M.E."/>
            <person name="James T.Y."/>
            <person name="Grigoriev I.V."/>
        </authorList>
    </citation>
    <scope>NUCLEOTIDE SEQUENCE [LARGE SCALE GENOMIC DNA]</scope>
</reference>
<name>A0A4P9WT76_9FUNG</name>
<evidence type="ECO:0000313" key="1">
    <source>
        <dbReference type="EMBL" id="RKO94256.1"/>
    </source>
</evidence>
<gene>
    <name evidence="1" type="ORF">BDK51DRAFT_53222</name>
</gene>
<proteinExistence type="predicted"/>
<dbReference type="EMBL" id="KZ993955">
    <property type="protein sequence ID" value="RKO94256.1"/>
    <property type="molecule type" value="Genomic_DNA"/>
</dbReference>
<accession>A0A4P9WT76</accession>
<organism evidence="1 2">
    <name type="scientific">Blyttiomyces helicus</name>
    <dbReference type="NCBI Taxonomy" id="388810"/>
    <lineage>
        <taxon>Eukaryota</taxon>
        <taxon>Fungi</taxon>
        <taxon>Fungi incertae sedis</taxon>
        <taxon>Chytridiomycota</taxon>
        <taxon>Chytridiomycota incertae sedis</taxon>
        <taxon>Chytridiomycetes</taxon>
        <taxon>Chytridiomycetes incertae sedis</taxon>
        <taxon>Blyttiomyces</taxon>
    </lineage>
</organism>
<protein>
    <submittedName>
        <fullName evidence="1">Uncharacterized protein</fullName>
    </submittedName>
</protein>
<evidence type="ECO:0000313" key="2">
    <source>
        <dbReference type="Proteomes" id="UP000269721"/>
    </source>
</evidence>